<dbReference type="NCBIfam" id="TIGR02985">
    <property type="entry name" value="Sig70_bacteroi1"/>
    <property type="match status" value="1"/>
</dbReference>
<feature type="domain" description="RNA polymerase sigma-70 region 2" evidence="5">
    <location>
        <begin position="26"/>
        <end position="92"/>
    </location>
</feature>
<feature type="domain" description="RNA polymerase sigma factor 70 region 4 type 2" evidence="6">
    <location>
        <begin position="128"/>
        <end position="175"/>
    </location>
</feature>
<dbReference type="InterPro" id="IPR007627">
    <property type="entry name" value="RNA_pol_sigma70_r2"/>
</dbReference>
<sequence>MSEKVLYEKRLLERIKNDSDAAFEEIYNRYWKQLFNFGMRKLNQREIVEGIVQEVFIDLWVRRKSISIYESLSSYLHSSVNFRIINQYKSRSIREKYLDTLKAQSPDTSISIEELIQFKDLKLNIKGIIKKFPIQRQKAYKLRFNKGLSYSEIADVMEISVSTVEKHLIRAIKDLRVSLRELTLASGMALLQDPLFFFL</sequence>
<evidence type="ECO:0000256" key="1">
    <source>
        <dbReference type="ARBA" id="ARBA00010641"/>
    </source>
</evidence>
<gene>
    <name evidence="7" type="ORF">J0A67_20375</name>
</gene>
<protein>
    <submittedName>
        <fullName evidence="7">RNA polymerase sigma-70 factor</fullName>
    </submittedName>
</protein>
<proteinExistence type="inferred from homology"/>
<organism evidence="7 8">
    <name type="scientific">Algoriphagus aestuariicola</name>
    <dbReference type="NCBI Taxonomy" id="1852016"/>
    <lineage>
        <taxon>Bacteria</taxon>
        <taxon>Pseudomonadati</taxon>
        <taxon>Bacteroidota</taxon>
        <taxon>Cytophagia</taxon>
        <taxon>Cytophagales</taxon>
        <taxon>Cyclobacteriaceae</taxon>
        <taxon>Algoriphagus</taxon>
    </lineage>
</organism>
<dbReference type="EMBL" id="JAFKCW010000005">
    <property type="protein sequence ID" value="MBN7803243.1"/>
    <property type="molecule type" value="Genomic_DNA"/>
</dbReference>
<dbReference type="CDD" id="cd06171">
    <property type="entry name" value="Sigma70_r4"/>
    <property type="match status" value="1"/>
</dbReference>
<evidence type="ECO:0000313" key="8">
    <source>
        <dbReference type="Proteomes" id="UP000664698"/>
    </source>
</evidence>
<dbReference type="Proteomes" id="UP000664698">
    <property type="component" value="Unassembled WGS sequence"/>
</dbReference>
<dbReference type="InterPro" id="IPR013325">
    <property type="entry name" value="RNA_pol_sigma_r2"/>
</dbReference>
<evidence type="ECO:0000259" key="6">
    <source>
        <dbReference type="Pfam" id="PF08281"/>
    </source>
</evidence>
<dbReference type="PANTHER" id="PTHR43133">
    <property type="entry name" value="RNA POLYMERASE ECF-TYPE SIGMA FACTO"/>
    <property type="match status" value="1"/>
</dbReference>
<evidence type="ECO:0000256" key="2">
    <source>
        <dbReference type="ARBA" id="ARBA00023015"/>
    </source>
</evidence>
<dbReference type="Pfam" id="PF08281">
    <property type="entry name" value="Sigma70_r4_2"/>
    <property type="match status" value="1"/>
</dbReference>
<keyword evidence="3" id="KW-0731">Sigma factor</keyword>
<dbReference type="InterPro" id="IPR039425">
    <property type="entry name" value="RNA_pol_sigma-70-like"/>
</dbReference>
<dbReference type="SUPFAM" id="SSF88659">
    <property type="entry name" value="Sigma3 and sigma4 domains of RNA polymerase sigma factors"/>
    <property type="match status" value="1"/>
</dbReference>
<dbReference type="InterPro" id="IPR014327">
    <property type="entry name" value="RNA_pol_sigma70_bacteroid"/>
</dbReference>
<keyword evidence="8" id="KW-1185">Reference proteome</keyword>
<evidence type="ECO:0000259" key="5">
    <source>
        <dbReference type="Pfam" id="PF04542"/>
    </source>
</evidence>
<reference evidence="7 8" key="1">
    <citation type="submission" date="2021-03" db="EMBL/GenBank/DDBJ databases">
        <title>novel species isolated from a fishpond in China.</title>
        <authorList>
            <person name="Lu H."/>
            <person name="Cai Z."/>
        </authorList>
    </citation>
    <scope>NUCLEOTIDE SEQUENCE [LARGE SCALE GENOMIC DNA]</scope>
    <source>
        <strain evidence="7 8">JCM 31546</strain>
    </source>
</reference>
<dbReference type="Gene3D" id="1.10.1740.10">
    <property type="match status" value="1"/>
</dbReference>
<dbReference type="SUPFAM" id="SSF88946">
    <property type="entry name" value="Sigma2 domain of RNA polymerase sigma factors"/>
    <property type="match status" value="1"/>
</dbReference>
<evidence type="ECO:0000313" key="7">
    <source>
        <dbReference type="EMBL" id="MBN7803243.1"/>
    </source>
</evidence>
<dbReference type="InterPro" id="IPR014284">
    <property type="entry name" value="RNA_pol_sigma-70_dom"/>
</dbReference>
<dbReference type="InterPro" id="IPR013324">
    <property type="entry name" value="RNA_pol_sigma_r3/r4-like"/>
</dbReference>
<dbReference type="Pfam" id="PF04542">
    <property type="entry name" value="Sigma70_r2"/>
    <property type="match status" value="1"/>
</dbReference>
<dbReference type="InterPro" id="IPR036388">
    <property type="entry name" value="WH-like_DNA-bd_sf"/>
</dbReference>
<dbReference type="RefSeq" id="WP_206571236.1">
    <property type="nucleotide sequence ID" value="NZ_JAFKCW010000005.1"/>
</dbReference>
<evidence type="ECO:0000256" key="3">
    <source>
        <dbReference type="ARBA" id="ARBA00023082"/>
    </source>
</evidence>
<dbReference type="Gene3D" id="1.10.10.10">
    <property type="entry name" value="Winged helix-like DNA-binding domain superfamily/Winged helix DNA-binding domain"/>
    <property type="match status" value="1"/>
</dbReference>
<dbReference type="InterPro" id="IPR013249">
    <property type="entry name" value="RNA_pol_sigma70_r4_t2"/>
</dbReference>
<keyword evidence="4" id="KW-0804">Transcription</keyword>
<accession>A0ABS3BVV1</accession>
<dbReference type="PANTHER" id="PTHR43133:SF46">
    <property type="entry name" value="RNA POLYMERASE SIGMA-70 FACTOR ECF SUBFAMILY"/>
    <property type="match status" value="1"/>
</dbReference>
<name>A0ABS3BVV1_9BACT</name>
<keyword evidence="2" id="KW-0805">Transcription regulation</keyword>
<evidence type="ECO:0000256" key="4">
    <source>
        <dbReference type="ARBA" id="ARBA00023163"/>
    </source>
</evidence>
<comment type="similarity">
    <text evidence="1">Belongs to the sigma-70 factor family. ECF subfamily.</text>
</comment>
<dbReference type="NCBIfam" id="TIGR02937">
    <property type="entry name" value="sigma70-ECF"/>
    <property type="match status" value="1"/>
</dbReference>
<comment type="caution">
    <text evidence="7">The sequence shown here is derived from an EMBL/GenBank/DDBJ whole genome shotgun (WGS) entry which is preliminary data.</text>
</comment>